<dbReference type="InterPro" id="IPR036291">
    <property type="entry name" value="NAD(P)-bd_dom_sf"/>
</dbReference>
<dbReference type="SUPFAM" id="SSF51735">
    <property type="entry name" value="NAD(P)-binding Rossmann-fold domains"/>
    <property type="match status" value="1"/>
</dbReference>
<dbReference type="SMART" id="SM00822">
    <property type="entry name" value="PKS_KR"/>
    <property type="match status" value="1"/>
</dbReference>
<dbReference type="Gene3D" id="3.40.50.720">
    <property type="entry name" value="NAD(P)-binding Rossmann-like Domain"/>
    <property type="match status" value="2"/>
</dbReference>
<dbReference type="InterPro" id="IPR002347">
    <property type="entry name" value="SDR_fam"/>
</dbReference>
<dbReference type="PRINTS" id="PR00080">
    <property type="entry name" value="SDRFAMILY"/>
</dbReference>
<dbReference type="PANTHER" id="PTHR42760:SF78">
    <property type="entry name" value="3-OXOACYL-[ACYL-CARRIER-PROTEIN] REDUCTASE [NADH]"/>
    <property type="match status" value="1"/>
</dbReference>
<organism evidence="3">
    <name type="scientific">Thermohahella caldifontis</name>
    <dbReference type="NCBI Taxonomy" id="3142973"/>
    <lineage>
        <taxon>Bacteria</taxon>
        <taxon>Pseudomonadati</taxon>
        <taxon>Pseudomonadota</taxon>
        <taxon>Gammaproteobacteria</taxon>
        <taxon>Oceanospirillales</taxon>
        <taxon>Hahellaceae</taxon>
        <taxon>Thermohahella</taxon>
    </lineage>
</organism>
<dbReference type="NCBIfam" id="NF006110">
    <property type="entry name" value="PRK08261.1"/>
    <property type="match status" value="1"/>
</dbReference>
<dbReference type="Pfam" id="PF13561">
    <property type="entry name" value="adh_short_C2"/>
    <property type="match status" value="1"/>
</dbReference>
<feature type="domain" description="Ketoreductase" evidence="2">
    <location>
        <begin position="224"/>
        <end position="400"/>
    </location>
</feature>
<evidence type="ECO:0000259" key="2">
    <source>
        <dbReference type="SMART" id="SM00822"/>
    </source>
</evidence>
<accession>A0AB39UXX6</accession>
<dbReference type="KEGG" id="tcd:AAIA72_04255"/>
<dbReference type="PROSITE" id="PS00061">
    <property type="entry name" value="ADH_SHORT"/>
    <property type="match status" value="1"/>
</dbReference>
<comment type="similarity">
    <text evidence="1">Belongs to the short-chain dehydrogenases/reductases (SDR) family.</text>
</comment>
<dbReference type="InterPro" id="IPR057326">
    <property type="entry name" value="KR_dom"/>
</dbReference>
<reference evidence="3" key="1">
    <citation type="submission" date="2024-05" db="EMBL/GenBank/DDBJ databases">
        <title>Genome sequencing of novel strain.</title>
        <authorList>
            <person name="Ganbat D."/>
            <person name="Ganbat S."/>
            <person name="Lee S.-J."/>
        </authorList>
    </citation>
    <scope>NUCLEOTIDE SEQUENCE</scope>
    <source>
        <strain evidence="3">SMD15-11</strain>
    </source>
</reference>
<protein>
    <submittedName>
        <fullName evidence="3">3-oxoacyl-ACP reductase</fullName>
        <ecNumber evidence="3">1.1.1.100</ecNumber>
    </submittedName>
</protein>
<sequence length="463" mass="48395">MTDMYQKLANSPLGSSLVDALNLPRPVFLERLTRNDAPLIEGHVAIGGLTADSAALPELAGVLTGSLVTCHVAEDIRAAFPEGESLAGEASDIRYKAVVFDATHARTLDDLKPLYRFMKAHVRKLATCARVLILGCPTDKLEPEAAATHQALLGFVKSVAKEIGRKGATANLIQVQPGYETGLTSSLRFFLSPRSAFVDGQSVVIQGKPKAGIQIDWTRPLAGKTALVTGASRGIGEAIARTLARDGARVVVLDIPAAESALNSLAGDLDGIPVLLDVSAPDAPETLAKRLAAEDIGGIDIVVHNAGITRDKTLANMPEHLWDQVMAINIQAIVRINAALLAQDLIRPQGRIVGLASISGIAGNFGQSNYAASKAAVIGYVKALAGTLKQGITANAVAPGFIETQMTAAIPFAIREVGRRMNALSQGGQPQDVAEAIAWLASPGSQGITGQTVRVCGLNLIGQ</sequence>
<dbReference type="AlphaFoldDB" id="A0AB39UXX6"/>
<dbReference type="PANTHER" id="PTHR42760">
    <property type="entry name" value="SHORT-CHAIN DEHYDROGENASES/REDUCTASES FAMILY MEMBER"/>
    <property type="match status" value="1"/>
</dbReference>
<proteinExistence type="inferred from homology"/>
<evidence type="ECO:0000256" key="1">
    <source>
        <dbReference type="ARBA" id="ARBA00006484"/>
    </source>
</evidence>
<gene>
    <name evidence="3" type="ORF">AAIA72_04255</name>
</gene>
<dbReference type="FunFam" id="3.40.50.720:FF:000338">
    <property type="entry name" value="3-oxoacyl-ACP reductase FabG"/>
    <property type="match status" value="1"/>
</dbReference>
<keyword evidence="3" id="KW-0560">Oxidoreductase</keyword>
<evidence type="ECO:0000313" key="3">
    <source>
        <dbReference type="EMBL" id="XDT73194.1"/>
    </source>
</evidence>
<dbReference type="GO" id="GO:0004316">
    <property type="term" value="F:3-oxoacyl-[acyl-carrier-protein] reductase (NADPH) activity"/>
    <property type="evidence" value="ECO:0007669"/>
    <property type="project" value="UniProtKB-EC"/>
</dbReference>
<dbReference type="EC" id="1.1.1.100" evidence="3"/>
<name>A0AB39UXX6_9GAMM</name>
<dbReference type="PRINTS" id="PR00081">
    <property type="entry name" value="GDHRDH"/>
</dbReference>
<dbReference type="InterPro" id="IPR020904">
    <property type="entry name" value="Sc_DH/Rdtase_CS"/>
</dbReference>
<dbReference type="EMBL" id="CP154858">
    <property type="protein sequence ID" value="XDT73194.1"/>
    <property type="molecule type" value="Genomic_DNA"/>
</dbReference>
<dbReference type="RefSeq" id="WP_369602188.1">
    <property type="nucleotide sequence ID" value="NZ_CP154858.1"/>
</dbReference>